<dbReference type="NCBIfam" id="NF033902">
    <property type="entry name" value="iso_D2_wall_anc"/>
    <property type="match status" value="1"/>
</dbReference>
<evidence type="ECO:0000259" key="7">
    <source>
        <dbReference type="PROSITE" id="PS50847"/>
    </source>
</evidence>
<dbReference type="Pfam" id="PF17802">
    <property type="entry name" value="SpaA"/>
    <property type="match status" value="1"/>
</dbReference>
<dbReference type="Pfam" id="PF00746">
    <property type="entry name" value="Gram_pos_anchor"/>
    <property type="match status" value="1"/>
</dbReference>
<sequence length="543" mass="55059">MRITQTRERALGMRTRTSRTTGLPTSHHHERTFIMSYTGQGGTQRRAVAALAAAAIALLGAVAVSSPAQAAPSFGSIDPDATGSIILHKHQHQTGTTPVEQNPDGTGTAIPTPGIQGVEFTASPLLQGGQPVDLNDPAAWDALQGVEPGADCTAPAGYTLGTALPPVTTDASGTATIPTTVGVYVVCETAAPATVVDRSAPFLVTIPYPYEDGWLYDVNVYPKNGVTTVRKTINPQNGLGLGSIIEFPVTVTIPALAVNRSFTGFDVVDTLDPRLTPTPAASGIGVGVKSVTVDGVPVPTGNFAVTATGQAVQVGFTPAPGYAWLSGQAGKEIVVTFQGTVTSLGNGTIVNTASDFINDPTHRNAITSNSVSSNWGDVLISKVNARTPGDALAGAKFEVYAAADPYAADCSTATATGSALSVSGGTEFTTGANGRVTIAGLFVSDSVNLPVNAAQRCYVLKETAAPAGFVTPTGAAALTPVTVQTGASTAVDVTVKNVQQNGPELPLTGSSGALVLSVAGGALLIAAAGAALIVARRRAHRVE</sequence>
<dbReference type="Pfam" id="PF16555">
    <property type="entry name" value="GramPos_pilinD1"/>
    <property type="match status" value="1"/>
</dbReference>
<feature type="compositionally biased region" description="Basic and acidic residues" evidence="5">
    <location>
        <begin position="1"/>
        <end position="11"/>
    </location>
</feature>
<feature type="region of interest" description="Disordered" evidence="5">
    <location>
        <begin position="95"/>
        <end position="114"/>
    </location>
</feature>
<dbReference type="InterPro" id="IPR048052">
    <property type="entry name" value="FM1-like"/>
</dbReference>
<dbReference type="Gene3D" id="2.60.40.740">
    <property type="match status" value="1"/>
</dbReference>
<feature type="region of interest" description="Disordered" evidence="5">
    <location>
        <begin position="1"/>
        <end position="26"/>
    </location>
</feature>
<evidence type="ECO:0000256" key="6">
    <source>
        <dbReference type="SAM" id="Phobius"/>
    </source>
</evidence>
<dbReference type="Proteomes" id="UP000295601">
    <property type="component" value="Unassembled WGS sequence"/>
</dbReference>
<dbReference type="Gene3D" id="2.60.40.10">
    <property type="entry name" value="Immunoglobulins"/>
    <property type="match status" value="2"/>
</dbReference>
<evidence type="ECO:0000256" key="1">
    <source>
        <dbReference type="ARBA" id="ARBA00022512"/>
    </source>
</evidence>
<accession>A0A4R6S9T7</accession>
<keyword evidence="6" id="KW-0812">Transmembrane</keyword>
<dbReference type="PROSITE" id="PS50847">
    <property type="entry name" value="GRAM_POS_ANCHORING"/>
    <property type="match status" value="1"/>
</dbReference>
<feature type="compositionally biased region" description="Polar residues" evidence="5">
    <location>
        <begin position="95"/>
        <end position="105"/>
    </location>
</feature>
<evidence type="ECO:0000313" key="8">
    <source>
        <dbReference type="EMBL" id="TDP95605.1"/>
    </source>
</evidence>
<dbReference type="AlphaFoldDB" id="A0A4R6S9T7"/>
<evidence type="ECO:0000313" key="9">
    <source>
        <dbReference type="Proteomes" id="UP000295601"/>
    </source>
</evidence>
<keyword evidence="1" id="KW-0134">Cell wall</keyword>
<keyword evidence="6" id="KW-0472">Membrane</keyword>
<dbReference type="GO" id="GO:0005975">
    <property type="term" value="P:carbohydrate metabolic process"/>
    <property type="evidence" value="ECO:0007669"/>
    <property type="project" value="UniProtKB-ARBA"/>
</dbReference>
<dbReference type="NCBIfam" id="TIGR04226">
    <property type="entry name" value="RrgB_K2N_iso_D2"/>
    <property type="match status" value="1"/>
</dbReference>
<comment type="caution">
    <text evidence="8">The sequence shown here is derived from an EMBL/GenBank/DDBJ whole genome shotgun (WGS) entry which is preliminary data.</text>
</comment>
<dbReference type="NCBIfam" id="TIGR01167">
    <property type="entry name" value="LPXTG_anchor"/>
    <property type="match status" value="1"/>
</dbReference>
<keyword evidence="9" id="KW-1185">Reference proteome</keyword>
<evidence type="ECO:0000256" key="2">
    <source>
        <dbReference type="ARBA" id="ARBA00022525"/>
    </source>
</evidence>
<reference evidence="8 9" key="1">
    <citation type="submission" date="2019-03" db="EMBL/GenBank/DDBJ databases">
        <title>Genomic analyses of the natural microbiome of Caenorhabditis elegans.</title>
        <authorList>
            <person name="Samuel B."/>
        </authorList>
    </citation>
    <scope>NUCLEOTIDE SEQUENCE [LARGE SCALE GENOMIC DNA]</scope>
    <source>
        <strain evidence="8 9">JUb18</strain>
    </source>
</reference>
<feature type="transmembrane region" description="Helical" evidence="6">
    <location>
        <begin position="513"/>
        <end position="535"/>
    </location>
</feature>
<dbReference type="EMBL" id="SNYA01000001">
    <property type="protein sequence ID" value="TDP95605.1"/>
    <property type="molecule type" value="Genomic_DNA"/>
</dbReference>
<dbReference type="InterPro" id="IPR019931">
    <property type="entry name" value="LPXTG_anchor"/>
</dbReference>
<keyword evidence="4" id="KW-0572">Peptidoglycan-anchor</keyword>
<organism evidence="8 9">
    <name type="scientific">Leucobacter luti</name>
    <dbReference type="NCBI Taxonomy" id="340320"/>
    <lineage>
        <taxon>Bacteria</taxon>
        <taxon>Bacillati</taxon>
        <taxon>Actinomycetota</taxon>
        <taxon>Actinomycetes</taxon>
        <taxon>Micrococcales</taxon>
        <taxon>Microbacteriaceae</taxon>
        <taxon>Leucobacter</taxon>
    </lineage>
</organism>
<gene>
    <name evidence="8" type="ORF">EDF62_0295</name>
</gene>
<dbReference type="InterPro" id="IPR026466">
    <property type="entry name" value="Fim_isopep_form_D2_dom"/>
</dbReference>
<name>A0A4R6S9T7_9MICO</name>
<evidence type="ECO:0000256" key="4">
    <source>
        <dbReference type="ARBA" id="ARBA00023088"/>
    </source>
</evidence>
<dbReference type="InterPro" id="IPR013783">
    <property type="entry name" value="Ig-like_fold"/>
</dbReference>
<dbReference type="InterPro" id="IPR041033">
    <property type="entry name" value="SpaA_PFL_dom_1"/>
</dbReference>
<evidence type="ECO:0000256" key="3">
    <source>
        <dbReference type="ARBA" id="ARBA00022729"/>
    </source>
</evidence>
<keyword evidence="6" id="KW-1133">Transmembrane helix</keyword>
<dbReference type="InterPro" id="IPR032364">
    <property type="entry name" value="GramPos_pilinD1_N"/>
</dbReference>
<keyword evidence="2" id="KW-0964">Secreted</keyword>
<feature type="domain" description="Gram-positive cocci surface proteins LPxTG" evidence="7">
    <location>
        <begin position="505"/>
        <end position="543"/>
    </location>
</feature>
<evidence type="ECO:0000256" key="5">
    <source>
        <dbReference type="SAM" id="MobiDB-lite"/>
    </source>
</evidence>
<protein>
    <submittedName>
        <fullName evidence="8">LPXTG-motif cell wall-anchored protein/fimbrial isopeptide formation D2 family protein</fullName>
    </submittedName>
</protein>
<proteinExistence type="predicted"/>
<keyword evidence="3" id="KW-0732">Signal</keyword>